<keyword evidence="4" id="KW-0378">Hydrolase</keyword>
<dbReference type="Pfam" id="PF02517">
    <property type="entry name" value="Rce1-like"/>
    <property type="match status" value="1"/>
</dbReference>
<feature type="domain" description="CAAX prenyl protease 2/Lysostaphin resistance protein A-like" evidence="3">
    <location>
        <begin position="116"/>
        <end position="208"/>
    </location>
</feature>
<dbReference type="PANTHER" id="PTHR36435:SF1">
    <property type="entry name" value="CAAX AMINO TERMINAL PROTEASE FAMILY PROTEIN"/>
    <property type="match status" value="1"/>
</dbReference>
<dbReference type="GO" id="GO:0006508">
    <property type="term" value="P:proteolysis"/>
    <property type="evidence" value="ECO:0007669"/>
    <property type="project" value="UniProtKB-KW"/>
</dbReference>
<evidence type="ECO:0000313" key="5">
    <source>
        <dbReference type="Proteomes" id="UP000189941"/>
    </source>
</evidence>
<protein>
    <submittedName>
        <fullName evidence="4">CAAX protease self-immunity</fullName>
    </submittedName>
</protein>
<gene>
    <name evidence="4" type="ORF">SAMN02746011_01235</name>
</gene>
<evidence type="ECO:0000256" key="2">
    <source>
        <dbReference type="SAM" id="Phobius"/>
    </source>
</evidence>
<keyword evidence="2" id="KW-1133">Transmembrane helix</keyword>
<dbReference type="EMBL" id="FUWO01000009">
    <property type="protein sequence ID" value="SJZ58877.1"/>
    <property type="molecule type" value="Genomic_DNA"/>
</dbReference>
<dbReference type="GO" id="GO:0080120">
    <property type="term" value="P:CAAX-box protein maturation"/>
    <property type="evidence" value="ECO:0007669"/>
    <property type="project" value="UniProtKB-ARBA"/>
</dbReference>
<feature type="transmembrane region" description="Helical" evidence="2">
    <location>
        <begin position="70"/>
        <end position="92"/>
    </location>
</feature>
<dbReference type="OrthoDB" id="8607342at2"/>
<sequence>MKKHRNKIMFFGFFINMILFGVLGATGVIDMYTSTALSSIINVMLALFLFGDHLKEEWARFKTQTTLKKILWLSFLLFIINVFARTVLMTLFEPYLDLESLGMNQQALEEMQTQINPLLFIFFTVISAPLVEELVFRESLNGWVNKANRGLVVIMWIVSTLLFAGAHVVSLQDFLIYLPLSISLLYMYVRFDRNIWGSISFHFVNNALSVILMYLVQLIPQELLEEAATGFIQLFK</sequence>
<keyword evidence="2" id="KW-0812">Transmembrane</keyword>
<feature type="transmembrane region" description="Helical" evidence="2">
    <location>
        <begin position="148"/>
        <end position="168"/>
    </location>
</feature>
<dbReference type="InterPro" id="IPR052710">
    <property type="entry name" value="CAAX_protease"/>
</dbReference>
<feature type="transmembrane region" description="Helical" evidence="2">
    <location>
        <begin position="203"/>
        <end position="220"/>
    </location>
</feature>
<dbReference type="InterPro" id="IPR003675">
    <property type="entry name" value="Rce1/LyrA-like_dom"/>
</dbReference>
<dbReference type="STRING" id="1121925.SAMN02746011_01235"/>
<keyword evidence="4" id="KW-0645">Protease</keyword>
<keyword evidence="2" id="KW-0472">Membrane</keyword>
<reference evidence="5" key="1">
    <citation type="submission" date="2017-02" db="EMBL/GenBank/DDBJ databases">
        <authorList>
            <person name="Varghese N."/>
            <person name="Submissions S."/>
        </authorList>
    </citation>
    <scope>NUCLEOTIDE SEQUENCE [LARGE SCALE GENOMIC DNA]</scope>
    <source>
        <strain evidence="5">DSM 15739</strain>
    </source>
</reference>
<feature type="transmembrane region" description="Helical" evidence="2">
    <location>
        <begin position="174"/>
        <end position="191"/>
    </location>
</feature>
<organism evidence="4 5">
    <name type="scientific">Globicatella sulfidifaciens DSM 15739</name>
    <dbReference type="NCBI Taxonomy" id="1121925"/>
    <lineage>
        <taxon>Bacteria</taxon>
        <taxon>Bacillati</taxon>
        <taxon>Bacillota</taxon>
        <taxon>Bacilli</taxon>
        <taxon>Lactobacillales</taxon>
        <taxon>Aerococcaceae</taxon>
        <taxon>Globicatella</taxon>
    </lineage>
</organism>
<dbReference type="AlphaFoldDB" id="A0A1T4LW47"/>
<name>A0A1T4LW47_9LACT</name>
<keyword evidence="5" id="KW-1185">Reference proteome</keyword>
<dbReference type="PANTHER" id="PTHR36435">
    <property type="entry name" value="SLR1288 PROTEIN"/>
    <property type="match status" value="1"/>
</dbReference>
<proteinExistence type="inferred from homology"/>
<feature type="transmembrane region" description="Helical" evidence="2">
    <location>
        <begin position="118"/>
        <end position="136"/>
    </location>
</feature>
<feature type="transmembrane region" description="Helical" evidence="2">
    <location>
        <begin position="31"/>
        <end position="50"/>
    </location>
</feature>
<accession>A0A1T4LW47</accession>
<dbReference type="RefSeq" id="WP_078755992.1">
    <property type="nucleotide sequence ID" value="NZ_FUWO01000009.1"/>
</dbReference>
<evidence type="ECO:0000259" key="3">
    <source>
        <dbReference type="Pfam" id="PF02517"/>
    </source>
</evidence>
<dbReference type="GO" id="GO:0004175">
    <property type="term" value="F:endopeptidase activity"/>
    <property type="evidence" value="ECO:0007669"/>
    <property type="project" value="UniProtKB-ARBA"/>
</dbReference>
<dbReference type="Proteomes" id="UP000189941">
    <property type="component" value="Unassembled WGS sequence"/>
</dbReference>
<feature type="transmembrane region" description="Helical" evidence="2">
    <location>
        <begin position="7"/>
        <end position="25"/>
    </location>
</feature>
<evidence type="ECO:0000313" key="4">
    <source>
        <dbReference type="EMBL" id="SJZ58877.1"/>
    </source>
</evidence>
<comment type="similarity">
    <text evidence="1">Belongs to the UPF0177 family.</text>
</comment>
<evidence type="ECO:0000256" key="1">
    <source>
        <dbReference type="ARBA" id="ARBA00009067"/>
    </source>
</evidence>